<proteinExistence type="predicted"/>
<dbReference type="RefSeq" id="WP_147376102.1">
    <property type="nucleotide sequence ID" value="NZ_RAQJ01000001.1"/>
</dbReference>
<evidence type="ECO:0000313" key="2">
    <source>
        <dbReference type="Proteomes" id="UP000284892"/>
    </source>
</evidence>
<evidence type="ECO:0000313" key="1">
    <source>
        <dbReference type="EMBL" id="RKE99111.1"/>
    </source>
</evidence>
<protein>
    <submittedName>
        <fullName evidence="1">Uncharacterized protein</fullName>
    </submittedName>
</protein>
<sequence length="237" mass="27175">MKTKKNTLCLLLIISIINISPIFSQSGKIIESNLRGQFFNSIKTNINNVKSNVTGSPYLNEEFTPARIALNKEERIYNMRYNAYSDVFEFKNEKNEKYAINKSIKDVTITLISTGKVFELIDYKDGDFNKKGYFIHLSLKNDSVKLFKKNSVLYVPAKTSSNGYNKPKPAAFIKNSDKFYLRINDNPAILIPRNKKDFAKLFPALSKDILAYIKTNKIKTSKEADLLKLINYINSIQ</sequence>
<dbReference type="AlphaFoldDB" id="A0A420DY49"/>
<dbReference type="OrthoDB" id="978006at2"/>
<reference evidence="1 2" key="1">
    <citation type="submission" date="2018-09" db="EMBL/GenBank/DDBJ databases">
        <title>Genomic Encyclopedia of Archaeal and Bacterial Type Strains, Phase II (KMG-II): from individual species to whole genera.</title>
        <authorList>
            <person name="Goeker M."/>
        </authorList>
    </citation>
    <scope>NUCLEOTIDE SEQUENCE [LARGE SCALE GENOMIC DNA]</scope>
    <source>
        <strain evidence="1 2">DSM 26283</strain>
    </source>
</reference>
<organism evidence="1 2">
    <name type="scientific">Ichthyenterobacterium magnum</name>
    <dbReference type="NCBI Taxonomy" id="1230530"/>
    <lineage>
        <taxon>Bacteria</taxon>
        <taxon>Pseudomonadati</taxon>
        <taxon>Bacteroidota</taxon>
        <taxon>Flavobacteriia</taxon>
        <taxon>Flavobacteriales</taxon>
        <taxon>Flavobacteriaceae</taxon>
        <taxon>Ichthyenterobacterium</taxon>
    </lineage>
</organism>
<dbReference type="Proteomes" id="UP000284892">
    <property type="component" value="Unassembled WGS sequence"/>
</dbReference>
<accession>A0A420DY49</accession>
<gene>
    <name evidence="1" type="ORF">BXY80_1213</name>
</gene>
<dbReference type="EMBL" id="RAQJ01000001">
    <property type="protein sequence ID" value="RKE99111.1"/>
    <property type="molecule type" value="Genomic_DNA"/>
</dbReference>
<keyword evidence="2" id="KW-1185">Reference proteome</keyword>
<comment type="caution">
    <text evidence="1">The sequence shown here is derived from an EMBL/GenBank/DDBJ whole genome shotgun (WGS) entry which is preliminary data.</text>
</comment>
<name>A0A420DY49_9FLAO</name>